<organism evidence="12 13">
    <name type="scientific">Phocaeicola coprophilus</name>
    <dbReference type="NCBI Taxonomy" id="387090"/>
    <lineage>
        <taxon>Bacteria</taxon>
        <taxon>Pseudomonadati</taxon>
        <taxon>Bacteroidota</taxon>
        <taxon>Bacteroidia</taxon>
        <taxon>Bacteroidales</taxon>
        <taxon>Bacteroidaceae</taxon>
        <taxon>Phocaeicola</taxon>
    </lineage>
</organism>
<proteinExistence type="inferred from homology"/>
<evidence type="ECO:0000256" key="5">
    <source>
        <dbReference type="ARBA" id="ARBA00022723"/>
    </source>
</evidence>
<reference evidence="12 13" key="1">
    <citation type="submission" date="2018-08" db="EMBL/GenBank/DDBJ databases">
        <title>A genome reference for cultivated species of the human gut microbiota.</title>
        <authorList>
            <person name="Zou Y."/>
            <person name="Xue W."/>
            <person name="Luo G."/>
        </authorList>
    </citation>
    <scope>NUCLEOTIDE SEQUENCE [LARGE SCALE GENOMIC DNA]</scope>
    <source>
        <strain evidence="12 13">AM42-38</strain>
    </source>
</reference>
<dbReference type="Gene3D" id="3.10.520.10">
    <property type="entry name" value="ApbE-like domains"/>
    <property type="match status" value="1"/>
</dbReference>
<name>A0A413SVS1_9BACT</name>
<dbReference type="AlphaFoldDB" id="A0A413SVS1"/>
<evidence type="ECO:0000313" key="13">
    <source>
        <dbReference type="Proteomes" id="UP000283855"/>
    </source>
</evidence>
<dbReference type="SUPFAM" id="SSF143631">
    <property type="entry name" value="ApbE-like"/>
    <property type="match status" value="1"/>
</dbReference>
<evidence type="ECO:0000256" key="8">
    <source>
        <dbReference type="ARBA" id="ARBA00031306"/>
    </source>
</evidence>
<dbReference type="InterPro" id="IPR003374">
    <property type="entry name" value="ApbE-like_sf"/>
</dbReference>
<dbReference type="PIRSF" id="PIRSF006268">
    <property type="entry name" value="ApbE"/>
    <property type="match status" value="1"/>
</dbReference>
<dbReference type="Proteomes" id="UP000283855">
    <property type="component" value="Unassembled WGS sequence"/>
</dbReference>
<feature type="binding site" evidence="11">
    <location>
        <position position="286"/>
    </location>
    <ligand>
        <name>Mg(2+)</name>
        <dbReference type="ChEBI" id="CHEBI:18420"/>
    </ligand>
</feature>
<evidence type="ECO:0000256" key="7">
    <source>
        <dbReference type="ARBA" id="ARBA00022842"/>
    </source>
</evidence>
<accession>A0A413SVS1</accession>
<evidence type="ECO:0000256" key="11">
    <source>
        <dbReference type="PIRSR" id="PIRSR006268-2"/>
    </source>
</evidence>
<evidence type="ECO:0000256" key="9">
    <source>
        <dbReference type="ARBA" id="ARBA00048540"/>
    </source>
</evidence>
<comment type="caution">
    <text evidence="12">The sequence shown here is derived from an EMBL/GenBank/DDBJ whole genome shotgun (WGS) entry which is preliminary data.</text>
</comment>
<dbReference type="PANTHER" id="PTHR30040">
    <property type="entry name" value="THIAMINE BIOSYNTHESIS LIPOPROTEIN APBE"/>
    <property type="match status" value="1"/>
</dbReference>
<dbReference type="GO" id="GO:0046872">
    <property type="term" value="F:metal ion binding"/>
    <property type="evidence" value="ECO:0007669"/>
    <property type="project" value="UniProtKB-UniRule"/>
</dbReference>
<dbReference type="RefSeq" id="WP_118400978.1">
    <property type="nucleotide sequence ID" value="NZ_CABJGD010000044.1"/>
</dbReference>
<dbReference type="EC" id="2.7.1.180" evidence="1 10"/>
<evidence type="ECO:0000256" key="6">
    <source>
        <dbReference type="ARBA" id="ARBA00022827"/>
    </source>
</evidence>
<feature type="binding site" evidence="11">
    <location>
        <position position="168"/>
    </location>
    <ligand>
        <name>Mg(2+)</name>
        <dbReference type="ChEBI" id="CHEBI:18420"/>
    </ligand>
</feature>
<sequence>MPANKKLKWQVPFLLVLIVGTVLILRKQAPYQTDQGLVFGTMYKITYQYKENLKEEIEAELQKVDNSLSPFNKKSIITHINNNTDNTVDSMFTRVFLLSKSISAETHGAFDITVAPLVNAWGFGFKHSSFPDSTMIDSLKQFIGIDKINLENGKIAKKDPRVMLDCSSVAKGFGVDCVARLFDRKGIKNYMIDIGGELSMKGQNAQMETWRIGINKPIDDSLSVNQELQTILEITNVGMATSGNYRNFYYKDGKKYAHTIDPRSGYPVQHNILSSTVVARDCATADAYATSFMVLGLDSAKAICAAHPELDAYFIYSDEQGKTNTFFTEGMKKYIKK</sequence>
<evidence type="ECO:0000256" key="4">
    <source>
        <dbReference type="ARBA" id="ARBA00022679"/>
    </source>
</evidence>
<evidence type="ECO:0000256" key="2">
    <source>
        <dbReference type="ARBA" id="ARBA00016337"/>
    </source>
</evidence>
<dbReference type="GO" id="GO:0016740">
    <property type="term" value="F:transferase activity"/>
    <property type="evidence" value="ECO:0007669"/>
    <property type="project" value="UniProtKB-UniRule"/>
</dbReference>
<evidence type="ECO:0000256" key="10">
    <source>
        <dbReference type="PIRNR" id="PIRNR006268"/>
    </source>
</evidence>
<dbReference type="Pfam" id="PF02424">
    <property type="entry name" value="ApbE"/>
    <property type="match status" value="1"/>
</dbReference>
<evidence type="ECO:0000256" key="3">
    <source>
        <dbReference type="ARBA" id="ARBA00022630"/>
    </source>
</evidence>
<dbReference type="EMBL" id="QSFT01000044">
    <property type="protein sequence ID" value="RHA73120.1"/>
    <property type="molecule type" value="Genomic_DNA"/>
</dbReference>
<keyword evidence="5 10" id="KW-0479">Metal-binding</keyword>
<comment type="similarity">
    <text evidence="10">Belongs to the ApbE family.</text>
</comment>
<dbReference type="PANTHER" id="PTHR30040:SF2">
    <property type="entry name" value="FAD:PROTEIN FMN TRANSFERASE"/>
    <property type="match status" value="1"/>
</dbReference>
<keyword evidence="7 10" id="KW-0460">Magnesium</keyword>
<evidence type="ECO:0000256" key="1">
    <source>
        <dbReference type="ARBA" id="ARBA00011955"/>
    </source>
</evidence>
<protein>
    <recommendedName>
        <fullName evidence="2 10">FAD:protein FMN transferase</fullName>
        <ecNumber evidence="1 10">2.7.1.180</ecNumber>
    </recommendedName>
    <alternativeName>
        <fullName evidence="8 10">Flavin transferase</fullName>
    </alternativeName>
</protein>
<keyword evidence="6 10" id="KW-0274">FAD</keyword>
<comment type="cofactor">
    <cofactor evidence="11">
        <name>Mg(2+)</name>
        <dbReference type="ChEBI" id="CHEBI:18420"/>
    </cofactor>
    <cofactor evidence="11">
        <name>Mn(2+)</name>
        <dbReference type="ChEBI" id="CHEBI:29035"/>
    </cofactor>
    <text evidence="11">Magnesium. Can also use manganese.</text>
</comment>
<evidence type="ECO:0000313" key="12">
    <source>
        <dbReference type="EMBL" id="RHA73120.1"/>
    </source>
</evidence>
<feature type="binding site" evidence="11">
    <location>
        <position position="290"/>
    </location>
    <ligand>
        <name>Mg(2+)</name>
        <dbReference type="ChEBI" id="CHEBI:18420"/>
    </ligand>
</feature>
<keyword evidence="3 10" id="KW-0285">Flavoprotein</keyword>
<keyword evidence="4 10" id="KW-0808">Transferase</keyword>
<gene>
    <name evidence="12" type="ORF">DW921_14005</name>
</gene>
<comment type="catalytic activity">
    <reaction evidence="9 10">
        <text>L-threonyl-[protein] + FAD = FMN-L-threonyl-[protein] + AMP + H(+)</text>
        <dbReference type="Rhea" id="RHEA:36847"/>
        <dbReference type="Rhea" id="RHEA-COMP:11060"/>
        <dbReference type="Rhea" id="RHEA-COMP:11061"/>
        <dbReference type="ChEBI" id="CHEBI:15378"/>
        <dbReference type="ChEBI" id="CHEBI:30013"/>
        <dbReference type="ChEBI" id="CHEBI:57692"/>
        <dbReference type="ChEBI" id="CHEBI:74257"/>
        <dbReference type="ChEBI" id="CHEBI:456215"/>
        <dbReference type="EC" id="2.7.1.180"/>
    </reaction>
</comment>
<dbReference type="InterPro" id="IPR024932">
    <property type="entry name" value="ApbE"/>
</dbReference>